<name>A0A1E3QYJ7_9ASCO</name>
<dbReference type="EMBL" id="KV454426">
    <property type="protein sequence ID" value="ODQ82691.1"/>
    <property type="molecule type" value="Genomic_DNA"/>
</dbReference>
<feature type="region of interest" description="Disordered" evidence="1">
    <location>
        <begin position="1"/>
        <end position="51"/>
    </location>
</feature>
<feature type="non-terminal residue" evidence="2">
    <location>
        <position position="51"/>
    </location>
</feature>
<dbReference type="Proteomes" id="UP000094336">
    <property type="component" value="Unassembled WGS sequence"/>
</dbReference>
<accession>A0A1E3QYJ7</accession>
<proteinExistence type="predicted"/>
<protein>
    <submittedName>
        <fullName evidence="2">Uncharacterized protein</fullName>
    </submittedName>
</protein>
<gene>
    <name evidence="2" type="ORF">BABINDRAFT_5620</name>
</gene>
<evidence type="ECO:0000313" key="3">
    <source>
        <dbReference type="Proteomes" id="UP000094336"/>
    </source>
</evidence>
<evidence type="ECO:0000313" key="2">
    <source>
        <dbReference type="EMBL" id="ODQ82691.1"/>
    </source>
</evidence>
<dbReference type="AlphaFoldDB" id="A0A1E3QYJ7"/>
<keyword evidence="3" id="KW-1185">Reference proteome</keyword>
<organism evidence="2 3">
    <name type="scientific">Babjeviella inositovora NRRL Y-12698</name>
    <dbReference type="NCBI Taxonomy" id="984486"/>
    <lineage>
        <taxon>Eukaryota</taxon>
        <taxon>Fungi</taxon>
        <taxon>Dikarya</taxon>
        <taxon>Ascomycota</taxon>
        <taxon>Saccharomycotina</taxon>
        <taxon>Pichiomycetes</taxon>
        <taxon>Serinales incertae sedis</taxon>
        <taxon>Babjeviella</taxon>
    </lineage>
</organism>
<sequence length="51" mass="5727">MSKPPEPKDRDTEATLPEYTDSVLQDKTHKRLLDAEPDEDSSSLSESDKPP</sequence>
<dbReference type="RefSeq" id="XP_018988019.1">
    <property type="nucleotide sequence ID" value="XM_019132251.1"/>
</dbReference>
<feature type="compositionally biased region" description="Basic and acidic residues" evidence="1">
    <location>
        <begin position="1"/>
        <end position="13"/>
    </location>
</feature>
<reference evidence="3" key="1">
    <citation type="submission" date="2016-05" db="EMBL/GenBank/DDBJ databases">
        <title>Comparative genomics of biotechnologically important yeasts.</title>
        <authorList>
            <consortium name="DOE Joint Genome Institute"/>
            <person name="Riley R."/>
            <person name="Haridas S."/>
            <person name="Wolfe K.H."/>
            <person name="Lopes M.R."/>
            <person name="Hittinger C.T."/>
            <person name="Goker M."/>
            <person name="Salamov A."/>
            <person name="Wisecaver J."/>
            <person name="Long T.M."/>
            <person name="Aerts A.L."/>
            <person name="Barry K."/>
            <person name="Choi C."/>
            <person name="Clum A."/>
            <person name="Coughlan A.Y."/>
            <person name="Deshpande S."/>
            <person name="Douglass A.P."/>
            <person name="Hanson S.J."/>
            <person name="Klenk H.-P."/>
            <person name="Labutti K."/>
            <person name="Lapidus A."/>
            <person name="Lindquist E."/>
            <person name="Lipzen A."/>
            <person name="Meier-Kolthoff J.P."/>
            <person name="Ohm R.A."/>
            <person name="Otillar R.P."/>
            <person name="Pangilinan J."/>
            <person name="Peng Y."/>
            <person name="Rokas A."/>
            <person name="Rosa C.A."/>
            <person name="Scheuner C."/>
            <person name="Sibirny A.A."/>
            <person name="Slot J.C."/>
            <person name="Stielow J.B."/>
            <person name="Sun H."/>
            <person name="Kurtzman C.P."/>
            <person name="Blackwell M."/>
            <person name="Grigoriev I.V."/>
            <person name="Jeffries T.W."/>
        </authorList>
    </citation>
    <scope>NUCLEOTIDE SEQUENCE [LARGE SCALE GENOMIC DNA]</scope>
    <source>
        <strain evidence="3">NRRL Y-12698</strain>
    </source>
</reference>
<dbReference type="GeneID" id="30150104"/>
<feature type="compositionally biased region" description="Basic and acidic residues" evidence="1">
    <location>
        <begin position="24"/>
        <end position="34"/>
    </location>
</feature>
<evidence type="ECO:0000256" key="1">
    <source>
        <dbReference type="SAM" id="MobiDB-lite"/>
    </source>
</evidence>